<dbReference type="InterPro" id="IPR036589">
    <property type="entry name" value="HCY_dom_sf"/>
</dbReference>
<dbReference type="GO" id="GO:0032259">
    <property type="term" value="P:methylation"/>
    <property type="evidence" value="ECO:0007669"/>
    <property type="project" value="UniProtKB-KW"/>
</dbReference>
<evidence type="ECO:0000256" key="3">
    <source>
        <dbReference type="ARBA" id="ARBA00022679"/>
    </source>
</evidence>
<dbReference type="InterPro" id="IPR003726">
    <property type="entry name" value="HCY_dom"/>
</dbReference>
<proteinExistence type="inferred from homology"/>
<name>A0A3B9KZE2_9PROT</name>
<dbReference type="SUPFAM" id="SSF82282">
    <property type="entry name" value="Homocysteine S-methyltransferase"/>
    <property type="match status" value="1"/>
</dbReference>
<dbReference type="GO" id="GO:0005829">
    <property type="term" value="C:cytosol"/>
    <property type="evidence" value="ECO:0007669"/>
    <property type="project" value="TreeGrafter"/>
</dbReference>
<feature type="domain" description="Hcy-binding" evidence="8">
    <location>
        <begin position="7"/>
        <end position="91"/>
    </location>
</feature>
<dbReference type="GO" id="GO:0050667">
    <property type="term" value="P:homocysteine metabolic process"/>
    <property type="evidence" value="ECO:0007669"/>
    <property type="project" value="TreeGrafter"/>
</dbReference>
<keyword evidence="3 9" id="KW-0808">Transferase</keyword>
<keyword evidence="5" id="KW-0479">Metal-binding</keyword>
<dbReference type="GO" id="GO:0046653">
    <property type="term" value="P:tetrahydrofolate metabolic process"/>
    <property type="evidence" value="ECO:0007669"/>
    <property type="project" value="TreeGrafter"/>
</dbReference>
<dbReference type="EMBL" id="DMBR01000102">
    <property type="protein sequence ID" value="HAE93599.1"/>
    <property type="molecule type" value="Genomic_DNA"/>
</dbReference>
<evidence type="ECO:0000313" key="9">
    <source>
        <dbReference type="EMBL" id="HAE93599.1"/>
    </source>
</evidence>
<dbReference type="Proteomes" id="UP000259173">
    <property type="component" value="Unassembled WGS sequence"/>
</dbReference>
<dbReference type="Gene3D" id="3.20.20.330">
    <property type="entry name" value="Homocysteine-binding-like domain"/>
    <property type="match status" value="1"/>
</dbReference>
<comment type="similarity">
    <text evidence="1">Belongs to the vitamin-B12 dependent methionine synthase family.</text>
</comment>
<keyword evidence="4" id="KW-0949">S-adenosyl-L-methionine</keyword>
<evidence type="ECO:0000256" key="5">
    <source>
        <dbReference type="ARBA" id="ARBA00022723"/>
    </source>
</evidence>
<evidence type="ECO:0000259" key="8">
    <source>
        <dbReference type="PROSITE" id="PS50970"/>
    </source>
</evidence>
<evidence type="ECO:0000256" key="4">
    <source>
        <dbReference type="ARBA" id="ARBA00022691"/>
    </source>
</evidence>
<dbReference type="PANTHER" id="PTHR45833">
    <property type="entry name" value="METHIONINE SYNTHASE"/>
    <property type="match status" value="1"/>
</dbReference>
<dbReference type="GO" id="GO:0046872">
    <property type="term" value="F:metal ion binding"/>
    <property type="evidence" value="ECO:0007669"/>
    <property type="project" value="UniProtKB-KW"/>
</dbReference>
<dbReference type="AlphaFoldDB" id="A0A3B9KZE2"/>
<evidence type="ECO:0000256" key="2">
    <source>
        <dbReference type="ARBA" id="ARBA00022603"/>
    </source>
</evidence>
<dbReference type="PROSITE" id="PS50970">
    <property type="entry name" value="HCY"/>
    <property type="match status" value="1"/>
</dbReference>
<evidence type="ECO:0000256" key="1">
    <source>
        <dbReference type="ARBA" id="ARBA00010398"/>
    </source>
</evidence>
<dbReference type="PANTHER" id="PTHR45833:SF1">
    <property type="entry name" value="METHIONINE SYNTHASE"/>
    <property type="match status" value="1"/>
</dbReference>
<feature type="non-terminal residue" evidence="9">
    <location>
        <position position="91"/>
    </location>
</feature>
<keyword evidence="2 9" id="KW-0489">Methyltransferase</keyword>
<sequence>MNRQDRIDALKAAAKERILILDGAWGAMIQRRGLEESDYRGDRFSEDKYPGQMKGNNDILCLTRPDIVTDLHNAYYGAGADISETNTFSST</sequence>
<protein>
    <submittedName>
        <fullName evidence="9">5-methyltetrahydrofolate--homocysteine methyltransferase</fullName>
    </submittedName>
</protein>
<gene>
    <name evidence="9" type="ORF">DCG65_03505</name>
</gene>
<organism evidence="9 10">
    <name type="scientific">Hyphomonas atlantica</name>
    <dbReference type="NCBI Taxonomy" id="1280948"/>
    <lineage>
        <taxon>Bacteria</taxon>
        <taxon>Pseudomonadati</taxon>
        <taxon>Pseudomonadota</taxon>
        <taxon>Alphaproteobacteria</taxon>
        <taxon>Hyphomonadales</taxon>
        <taxon>Hyphomonadaceae</taxon>
        <taxon>Hyphomonas</taxon>
    </lineage>
</organism>
<dbReference type="InterPro" id="IPR050554">
    <property type="entry name" value="Met_Synthase/Corrinoid"/>
</dbReference>
<evidence type="ECO:0000256" key="7">
    <source>
        <dbReference type="PROSITE-ProRule" id="PRU00333"/>
    </source>
</evidence>
<accession>A0A3B9KZE2</accession>
<evidence type="ECO:0000256" key="6">
    <source>
        <dbReference type="ARBA" id="ARBA00023285"/>
    </source>
</evidence>
<keyword evidence="6" id="KW-0170">Cobalt</keyword>
<evidence type="ECO:0000313" key="10">
    <source>
        <dbReference type="Proteomes" id="UP000259173"/>
    </source>
</evidence>
<comment type="caution">
    <text evidence="9">The sequence shown here is derived from an EMBL/GenBank/DDBJ whole genome shotgun (WGS) entry which is preliminary data.</text>
</comment>
<dbReference type="GO" id="GO:0008705">
    <property type="term" value="F:methionine synthase activity"/>
    <property type="evidence" value="ECO:0007669"/>
    <property type="project" value="TreeGrafter"/>
</dbReference>
<comment type="caution">
    <text evidence="7">Lacks conserved residue(s) required for the propagation of feature annotation.</text>
</comment>
<dbReference type="Pfam" id="PF02574">
    <property type="entry name" value="S-methyl_trans"/>
    <property type="match status" value="1"/>
</dbReference>
<reference evidence="9 10" key="1">
    <citation type="journal article" date="2018" name="Nat. Biotechnol.">
        <title>A standardized bacterial taxonomy based on genome phylogeny substantially revises the tree of life.</title>
        <authorList>
            <person name="Parks D.H."/>
            <person name="Chuvochina M."/>
            <person name="Waite D.W."/>
            <person name="Rinke C."/>
            <person name="Skarshewski A."/>
            <person name="Chaumeil P.A."/>
            <person name="Hugenholtz P."/>
        </authorList>
    </citation>
    <scope>NUCLEOTIDE SEQUENCE [LARGE SCALE GENOMIC DNA]</scope>
    <source>
        <strain evidence="9">UBA8557</strain>
    </source>
</reference>